<dbReference type="InterPro" id="IPR036890">
    <property type="entry name" value="HATPase_C_sf"/>
</dbReference>
<evidence type="ECO:0000313" key="18">
    <source>
        <dbReference type="EMBL" id="AUH33174.1"/>
    </source>
</evidence>
<evidence type="ECO:0000256" key="2">
    <source>
        <dbReference type="ARBA" id="ARBA00004651"/>
    </source>
</evidence>
<keyword evidence="12" id="KW-0902">Two-component regulatory system</keyword>
<dbReference type="Gene3D" id="1.10.287.130">
    <property type="match status" value="1"/>
</dbReference>
<proteinExistence type="predicted"/>
<dbReference type="InterPro" id="IPR035965">
    <property type="entry name" value="PAS-like_dom_sf"/>
</dbReference>
<evidence type="ECO:0000259" key="15">
    <source>
        <dbReference type="PROSITE" id="PS50042"/>
    </source>
</evidence>
<dbReference type="Gene3D" id="3.30.565.10">
    <property type="entry name" value="Histidine kinase-like ATPase, C-terminal domain"/>
    <property type="match status" value="1"/>
</dbReference>
<dbReference type="NCBIfam" id="TIGR00229">
    <property type="entry name" value="sensory_box"/>
    <property type="match status" value="1"/>
</dbReference>
<organism evidence="18 19">
    <name type="scientific">Paracoccus tegillarcae</name>
    <dbReference type="NCBI Taxonomy" id="1529068"/>
    <lineage>
        <taxon>Bacteria</taxon>
        <taxon>Pseudomonadati</taxon>
        <taxon>Pseudomonadota</taxon>
        <taxon>Alphaproteobacteria</taxon>
        <taxon>Rhodobacterales</taxon>
        <taxon>Paracoccaceae</taxon>
        <taxon>Paracoccus</taxon>
    </lineage>
</organism>
<dbReference type="SUPFAM" id="SSF55785">
    <property type="entry name" value="PYP-like sensor domain (PAS domain)"/>
    <property type="match status" value="1"/>
</dbReference>
<evidence type="ECO:0000256" key="9">
    <source>
        <dbReference type="ARBA" id="ARBA00022777"/>
    </source>
</evidence>
<dbReference type="RefSeq" id="WP_101459844.1">
    <property type="nucleotide sequence ID" value="NZ_CP025408.1"/>
</dbReference>
<dbReference type="PROSITE" id="PS50109">
    <property type="entry name" value="HIS_KIN"/>
    <property type="match status" value="1"/>
</dbReference>
<dbReference type="InterPro" id="IPR000700">
    <property type="entry name" value="PAS-assoc_C"/>
</dbReference>
<evidence type="ECO:0000256" key="3">
    <source>
        <dbReference type="ARBA" id="ARBA00012438"/>
    </source>
</evidence>
<evidence type="ECO:0000259" key="16">
    <source>
        <dbReference type="PROSITE" id="PS50109"/>
    </source>
</evidence>
<evidence type="ECO:0000256" key="10">
    <source>
        <dbReference type="ARBA" id="ARBA00022840"/>
    </source>
</evidence>
<keyword evidence="4" id="KW-1003">Cell membrane</keyword>
<evidence type="ECO:0000256" key="12">
    <source>
        <dbReference type="ARBA" id="ARBA00023012"/>
    </source>
</evidence>
<keyword evidence="6" id="KW-0808">Transferase</keyword>
<evidence type="ECO:0000259" key="17">
    <source>
        <dbReference type="PROSITE" id="PS50113"/>
    </source>
</evidence>
<keyword evidence="5" id="KW-0597">Phosphoprotein</keyword>
<dbReference type="GO" id="GO:0005886">
    <property type="term" value="C:plasma membrane"/>
    <property type="evidence" value="ECO:0007669"/>
    <property type="project" value="UniProtKB-SubCell"/>
</dbReference>
<accession>A0A2K9EV80</accession>
<gene>
    <name evidence="18" type="ORF">CUV01_07020</name>
</gene>
<dbReference type="CDD" id="cd00130">
    <property type="entry name" value="PAS"/>
    <property type="match status" value="1"/>
</dbReference>
<evidence type="ECO:0000256" key="6">
    <source>
        <dbReference type="ARBA" id="ARBA00022679"/>
    </source>
</evidence>
<evidence type="ECO:0000256" key="4">
    <source>
        <dbReference type="ARBA" id="ARBA00022475"/>
    </source>
</evidence>
<evidence type="ECO:0000256" key="7">
    <source>
        <dbReference type="ARBA" id="ARBA00022692"/>
    </source>
</evidence>
<dbReference type="Proteomes" id="UP000233742">
    <property type="component" value="Chromosome"/>
</dbReference>
<evidence type="ECO:0000256" key="13">
    <source>
        <dbReference type="ARBA" id="ARBA00023136"/>
    </source>
</evidence>
<dbReference type="Pfam" id="PF02743">
    <property type="entry name" value="dCache_1"/>
    <property type="match status" value="1"/>
</dbReference>
<dbReference type="CDD" id="cd00082">
    <property type="entry name" value="HisKA"/>
    <property type="match status" value="1"/>
</dbReference>
<dbReference type="GO" id="GO:0000155">
    <property type="term" value="F:phosphorelay sensor kinase activity"/>
    <property type="evidence" value="ECO:0007669"/>
    <property type="project" value="InterPro"/>
</dbReference>
<dbReference type="SUPFAM" id="SSF55874">
    <property type="entry name" value="ATPase domain of HSP90 chaperone/DNA topoisomerase II/histidine kinase"/>
    <property type="match status" value="1"/>
</dbReference>
<dbReference type="InterPro" id="IPR000014">
    <property type="entry name" value="PAS"/>
</dbReference>
<dbReference type="InterPro" id="IPR001610">
    <property type="entry name" value="PAC"/>
</dbReference>
<dbReference type="Pfam" id="PF00512">
    <property type="entry name" value="HisKA"/>
    <property type="match status" value="1"/>
</dbReference>
<dbReference type="PANTHER" id="PTHR43065:SF10">
    <property type="entry name" value="PEROXIDE STRESS-ACTIVATED HISTIDINE KINASE MAK3"/>
    <property type="match status" value="1"/>
</dbReference>
<keyword evidence="13 14" id="KW-0472">Membrane</keyword>
<dbReference type="AlphaFoldDB" id="A0A2K9EV80"/>
<sequence>MRNSLAALLALGLAGLQFVAVLLVVLSSYLTSEQALLNHARALLTDVGVNATEHTKGFLDPARGAAELAARLAQHRVVASDDPVLLEQFLFQQLRVTPNFSGLYYGDENGNFVYIMRTDGPGPFRTKIIQTTPERSVKMMWRNEDFSIVDSTTDPEDMFDPRNRPWYQRAFEKMGTIWTEPYIFFSSKAPGITLASPVFSNEGTVRGVVGVDIEISSISEFLSRLRIGLSGKALMINQNGDVIAHPNLALIRTENSDGSLRFTQINELEDPIARAAFGTTGAAMTDTPSTRATFTDFEFEGSSYVGGVMPVISEELPWTIAVYAPENDFIGEIKKNRADNIWIAALVAVITGLIGLALANFIHRPVRAFAVRSALIAQGEIDPSEPQPKTYSELAEANQTLMRQIVERKKTEREYGLTFDRSSRGMAQMAPDTSRFLRVNDRFSEMTGYSSKELSQMVYTDLIPPGATGLFRPHKPMQDESFATHREARLVRKDGTLINVTVNAILIRDHSGLPLHAVVAFDDITETKIKEGQIDQLSRDLSRLARGETMGELAAGLAHEVNQPLAAIAQNADTALLLLDKEGEQPKELRETLVEIEKQSLRAGDIIRALRSFIRKEEVTAEPFDIAQLLDQTLILVQPEAAEAGVTIRTEMPPLPPIPANRVQIAQVLVNLIRNGIEAMVKSDPANRRLTVSAVQVGRTARISVSDTGPGVDSSISLFSKFETTKATGMGLGLSICRSLVEANGGRLWLDDDHSEGARFCFTLPIQAEPK</sequence>
<feature type="domain" description="Histidine kinase" evidence="16">
    <location>
        <begin position="556"/>
        <end position="768"/>
    </location>
</feature>
<keyword evidence="19" id="KW-1185">Reference proteome</keyword>
<feature type="transmembrane region" description="Helical" evidence="14">
    <location>
        <begin position="341"/>
        <end position="362"/>
    </location>
</feature>
<dbReference type="InterPro" id="IPR003594">
    <property type="entry name" value="HATPase_dom"/>
</dbReference>
<dbReference type="SMART" id="SM00387">
    <property type="entry name" value="HATPase_c"/>
    <property type="match status" value="1"/>
</dbReference>
<evidence type="ECO:0000256" key="5">
    <source>
        <dbReference type="ARBA" id="ARBA00022553"/>
    </source>
</evidence>
<dbReference type="EMBL" id="CP025408">
    <property type="protein sequence ID" value="AUH33174.1"/>
    <property type="molecule type" value="Genomic_DNA"/>
</dbReference>
<dbReference type="KEGG" id="paro:CUV01_07020"/>
<comment type="catalytic activity">
    <reaction evidence="1">
        <text>ATP + protein L-histidine = ADP + protein N-phospho-L-histidine.</text>
        <dbReference type="EC" id="2.7.13.3"/>
    </reaction>
</comment>
<reference evidence="18 19" key="1">
    <citation type="submission" date="2017-12" db="EMBL/GenBank/DDBJ databases">
        <authorList>
            <person name="Hurst M.R.H."/>
        </authorList>
    </citation>
    <scope>NUCLEOTIDE SEQUENCE [LARGE SCALE GENOMIC DNA]</scope>
    <source>
        <strain evidence="18 19">BM15</strain>
    </source>
</reference>
<protein>
    <recommendedName>
        <fullName evidence="3">histidine kinase</fullName>
        <ecNumber evidence="3">2.7.13.3</ecNumber>
    </recommendedName>
</protein>
<feature type="domain" description="Cyclic nucleotide-binding" evidence="15">
    <location>
        <begin position="529"/>
        <end position="582"/>
    </location>
</feature>
<dbReference type="InterPro" id="IPR033479">
    <property type="entry name" value="dCache_1"/>
</dbReference>
<dbReference type="PROSITE" id="PS50113">
    <property type="entry name" value="PAC"/>
    <property type="match status" value="1"/>
</dbReference>
<dbReference type="CDD" id="cd12913">
    <property type="entry name" value="PDC1_MCP_like"/>
    <property type="match status" value="1"/>
</dbReference>
<dbReference type="GO" id="GO:0005524">
    <property type="term" value="F:ATP binding"/>
    <property type="evidence" value="ECO:0007669"/>
    <property type="project" value="UniProtKB-KW"/>
</dbReference>
<dbReference type="InterPro" id="IPR003661">
    <property type="entry name" value="HisK_dim/P_dom"/>
</dbReference>
<keyword evidence="7 14" id="KW-0812">Transmembrane</keyword>
<keyword evidence="10" id="KW-0067">ATP-binding</keyword>
<dbReference type="Pfam" id="PF13426">
    <property type="entry name" value="PAS_9"/>
    <property type="match status" value="1"/>
</dbReference>
<dbReference type="CDD" id="cd12912">
    <property type="entry name" value="PDC2_MCP_like"/>
    <property type="match status" value="1"/>
</dbReference>
<feature type="domain" description="PAC" evidence="17">
    <location>
        <begin position="484"/>
        <end position="536"/>
    </location>
</feature>
<dbReference type="Gene3D" id="3.30.450.20">
    <property type="entry name" value="PAS domain"/>
    <property type="match status" value="2"/>
</dbReference>
<dbReference type="SUPFAM" id="SSF47384">
    <property type="entry name" value="Homodimeric domain of signal transducing histidine kinase"/>
    <property type="match status" value="1"/>
</dbReference>
<dbReference type="SUPFAM" id="SSF103190">
    <property type="entry name" value="Sensory domain-like"/>
    <property type="match status" value="1"/>
</dbReference>
<keyword evidence="8" id="KW-0547">Nucleotide-binding</keyword>
<dbReference type="InterPro" id="IPR004358">
    <property type="entry name" value="Sig_transdc_His_kin-like_C"/>
</dbReference>
<evidence type="ECO:0000256" key="11">
    <source>
        <dbReference type="ARBA" id="ARBA00022989"/>
    </source>
</evidence>
<dbReference type="EC" id="2.7.13.3" evidence="3"/>
<dbReference type="InterPro" id="IPR000595">
    <property type="entry name" value="cNMP-bd_dom"/>
</dbReference>
<keyword evidence="11 14" id="KW-1133">Transmembrane helix</keyword>
<dbReference type="OrthoDB" id="9795133at2"/>
<dbReference type="PANTHER" id="PTHR43065">
    <property type="entry name" value="SENSOR HISTIDINE KINASE"/>
    <property type="match status" value="1"/>
</dbReference>
<dbReference type="InterPro" id="IPR005467">
    <property type="entry name" value="His_kinase_dom"/>
</dbReference>
<dbReference type="InterPro" id="IPR029151">
    <property type="entry name" value="Sensor-like_sf"/>
</dbReference>
<dbReference type="PROSITE" id="PS50042">
    <property type="entry name" value="CNMP_BINDING_3"/>
    <property type="match status" value="1"/>
</dbReference>
<dbReference type="SMART" id="SM00086">
    <property type="entry name" value="PAC"/>
    <property type="match status" value="1"/>
</dbReference>
<evidence type="ECO:0000313" key="19">
    <source>
        <dbReference type="Proteomes" id="UP000233742"/>
    </source>
</evidence>
<dbReference type="SMART" id="SM00388">
    <property type="entry name" value="HisKA"/>
    <property type="match status" value="1"/>
</dbReference>
<keyword evidence="9 18" id="KW-0418">Kinase</keyword>
<evidence type="ECO:0000256" key="14">
    <source>
        <dbReference type="SAM" id="Phobius"/>
    </source>
</evidence>
<dbReference type="Pfam" id="PF02518">
    <property type="entry name" value="HATPase_c"/>
    <property type="match status" value="1"/>
</dbReference>
<evidence type="ECO:0000256" key="8">
    <source>
        <dbReference type="ARBA" id="ARBA00022741"/>
    </source>
</evidence>
<dbReference type="PRINTS" id="PR00344">
    <property type="entry name" value="BCTRLSENSOR"/>
</dbReference>
<evidence type="ECO:0000256" key="1">
    <source>
        <dbReference type="ARBA" id="ARBA00000085"/>
    </source>
</evidence>
<dbReference type="InterPro" id="IPR036097">
    <property type="entry name" value="HisK_dim/P_sf"/>
</dbReference>
<comment type="subcellular location">
    <subcellularLocation>
        <location evidence="2">Cell membrane</location>
        <topology evidence="2">Multi-pass membrane protein</topology>
    </subcellularLocation>
</comment>
<name>A0A2K9EV80_9RHOB</name>